<comment type="caution">
    <text evidence="1">The sequence shown here is derived from an EMBL/GenBank/DDBJ whole genome shotgun (WGS) entry which is preliminary data.</text>
</comment>
<proteinExistence type="predicted"/>
<keyword evidence="2" id="KW-1185">Reference proteome</keyword>
<evidence type="ECO:0000313" key="2">
    <source>
        <dbReference type="Proteomes" id="UP001338125"/>
    </source>
</evidence>
<dbReference type="Proteomes" id="UP001338125">
    <property type="component" value="Unassembled WGS sequence"/>
</dbReference>
<reference evidence="1 2" key="1">
    <citation type="submission" date="2024-01" db="EMBL/GenBank/DDBJ databases">
        <title>Complete genome of Cladobotryum mycophilum ATHUM6906.</title>
        <authorList>
            <person name="Christinaki A.C."/>
            <person name="Myridakis A.I."/>
            <person name="Kouvelis V.N."/>
        </authorList>
    </citation>
    <scope>NUCLEOTIDE SEQUENCE [LARGE SCALE GENOMIC DNA]</scope>
    <source>
        <strain evidence="1 2">ATHUM6906</strain>
    </source>
</reference>
<name>A0ABR0S8D1_9HYPO</name>
<protein>
    <submittedName>
        <fullName evidence="1">Uncharacterized protein</fullName>
    </submittedName>
</protein>
<organism evidence="1 2">
    <name type="scientific">Cladobotryum mycophilum</name>
    <dbReference type="NCBI Taxonomy" id="491253"/>
    <lineage>
        <taxon>Eukaryota</taxon>
        <taxon>Fungi</taxon>
        <taxon>Dikarya</taxon>
        <taxon>Ascomycota</taxon>
        <taxon>Pezizomycotina</taxon>
        <taxon>Sordariomycetes</taxon>
        <taxon>Hypocreomycetidae</taxon>
        <taxon>Hypocreales</taxon>
        <taxon>Hypocreaceae</taxon>
        <taxon>Cladobotryum</taxon>
    </lineage>
</organism>
<sequence length="132" mass="14836">MSCTMKSPIYFIALTAKNGSLALEIEEFMRTNVLRILTFLAGSISAGLVVRPPSTTENIGGFTNDVMNHRKIFVVATAKRSFLTQDRRGTMKHAVLIIERTELVVTAGKFIIVDATREYTRKYANLRLRARI</sequence>
<evidence type="ECO:0000313" key="1">
    <source>
        <dbReference type="EMBL" id="KAK5988040.1"/>
    </source>
</evidence>
<dbReference type="EMBL" id="JAVFKD010000016">
    <property type="protein sequence ID" value="KAK5988040.1"/>
    <property type="molecule type" value="Genomic_DNA"/>
</dbReference>
<accession>A0ABR0S8D1</accession>
<gene>
    <name evidence="1" type="ORF">PT974_12176</name>
</gene>